<feature type="compositionally biased region" description="Polar residues" evidence="1">
    <location>
        <begin position="85"/>
        <end position="95"/>
    </location>
</feature>
<evidence type="ECO:0000256" key="1">
    <source>
        <dbReference type="SAM" id="MobiDB-lite"/>
    </source>
</evidence>
<accession>A0A0M9A084</accession>
<feature type="region of interest" description="Disordered" evidence="1">
    <location>
        <begin position="76"/>
        <end position="98"/>
    </location>
</feature>
<proteinExistence type="predicted"/>
<gene>
    <name evidence="2" type="ORF">WN51_13150</name>
</gene>
<evidence type="ECO:0000313" key="2">
    <source>
        <dbReference type="EMBL" id="KOX74715.1"/>
    </source>
</evidence>
<keyword evidence="3" id="KW-1185">Reference proteome</keyword>
<protein>
    <submittedName>
        <fullName evidence="2">Uncharacterized protein</fullName>
    </submittedName>
</protein>
<dbReference type="OrthoDB" id="10443876at2759"/>
<reference evidence="2 3" key="1">
    <citation type="submission" date="2015-07" db="EMBL/GenBank/DDBJ databases">
        <title>The genome of Melipona quadrifasciata.</title>
        <authorList>
            <person name="Pan H."/>
            <person name="Kapheim K."/>
        </authorList>
    </citation>
    <scope>NUCLEOTIDE SEQUENCE [LARGE SCALE GENOMIC DNA]</scope>
    <source>
        <strain evidence="2">0111107301</strain>
        <tissue evidence="2">Whole body</tissue>
    </source>
</reference>
<name>A0A0M9A084_9HYME</name>
<dbReference type="Proteomes" id="UP000053105">
    <property type="component" value="Unassembled WGS sequence"/>
</dbReference>
<sequence>MAMEKNGEEFSTSPAPSFLYPARKFAGNPEGTLNKLINVAIGDRESDREYGKMRRIHARMFSGIGRANGREIKTVEQETEKRPTMQWNKQPSNSGGVDRKYSTSRVTLLHMFITFGLSKLCSVNVRYPGWIIPSDCNFANLDAHKYKDCITVPFKLVHHKRFTVITPKLQQLAGVLVIMTKQSRICQETYNVGNRFLLAALITGATLLRSRSFHAKPLFSYN</sequence>
<organism evidence="2 3">
    <name type="scientific">Melipona quadrifasciata</name>
    <dbReference type="NCBI Taxonomy" id="166423"/>
    <lineage>
        <taxon>Eukaryota</taxon>
        <taxon>Metazoa</taxon>
        <taxon>Ecdysozoa</taxon>
        <taxon>Arthropoda</taxon>
        <taxon>Hexapoda</taxon>
        <taxon>Insecta</taxon>
        <taxon>Pterygota</taxon>
        <taxon>Neoptera</taxon>
        <taxon>Endopterygota</taxon>
        <taxon>Hymenoptera</taxon>
        <taxon>Apocrita</taxon>
        <taxon>Aculeata</taxon>
        <taxon>Apoidea</taxon>
        <taxon>Anthophila</taxon>
        <taxon>Apidae</taxon>
        <taxon>Melipona</taxon>
    </lineage>
</organism>
<dbReference type="AlphaFoldDB" id="A0A0M9A084"/>
<evidence type="ECO:0000313" key="3">
    <source>
        <dbReference type="Proteomes" id="UP000053105"/>
    </source>
</evidence>
<dbReference type="EMBL" id="KQ435783">
    <property type="protein sequence ID" value="KOX74715.1"/>
    <property type="molecule type" value="Genomic_DNA"/>
</dbReference>